<comment type="caution">
    <text evidence="4">The sequence shown here is derived from an EMBL/GenBank/DDBJ whole genome shotgun (WGS) entry which is preliminary data.</text>
</comment>
<keyword evidence="2" id="KW-1133">Transmembrane helix</keyword>
<dbReference type="PANTHER" id="PTHR24177:SF472">
    <property type="entry name" value="PGG DOMAIN-CONTAINING PROTEIN"/>
    <property type="match status" value="1"/>
</dbReference>
<evidence type="ECO:0000256" key="1">
    <source>
        <dbReference type="SAM" id="MobiDB-lite"/>
    </source>
</evidence>
<evidence type="ECO:0000256" key="2">
    <source>
        <dbReference type="SAM" id="Phobius"/>
    </source>
</evidence>
<organism evidence="4 5">
    <name type="scientific">Helianthus annuus</name>
    <name type="common">Common sunflower</name>
    <dbReference type="NCBI Taxonomy" id="4232"/>
    <lineage>
        <taxon>Eukaryota</taxon>
        <taxon>Viridiplantae</taxon>
        <taxon>Streptophyta</taxon>
        <taxon>Embryophyta</taxon>
        <taxon>Tracheophyta</taxon>
        <taxon>Spermatophyta</taxon>
        <taxon>Magnoliopsida</taxon>
        <taxon>eudicotyledons</taxon>
        <taxon>Gunneridae</taxon>
        <taxon>Pentapetalae</taxon>
        <taxon>asterids</taxon>
        <taxon>campanulids</taxon>
        <taxon>Asterales</taxon>
        <taxon>Asteraceae</taxon>
        <taxon>Asteroideae</taxon>
        <taxon>Heliantheae alliance</taxon>
        <taxon>Heliantheae</taxon>
        <taxon>Helianthus</taxon>
    </lineage>
</organism>
<name>A0A9K3H7M2_HELAN</name>
<keyword evidence="5" id="KW-1185">Reference proteome</keyword>
<reference evidence="4" key="2">
    <citation type="submission" date="2020-06" db="EMBL/GenBank/DDBJ databases">
        <title>Helianthus annuus Genome sequencing and assembly Release 2.</title>
        <authorList>
            <person name="Gouzy J."/>
            <person name="Langlade N."/>
            <person name="Munos S."/>
        </authorList>
    </citation>
    <scope>NUCLEOTIDE SEQUENCE</scope>
    <source>
        <tissue evidence="4">Leaves</tissue>
    </source>
</reference>
<dbReference type="Pfam" id="PF12796">
    <property type="entry name" value="Ank_2"/>
    <property type="match status" value="1"/>
</dbReference>
<accession>A0A9K3H7M2</accession>
<feature type="compositionally biased region" description="Polar residues" evidence="1">
    <location>
        <begin position="46"/>
        <end position="65"/>
    </location>
</feature>
<dbReference type="SUPFAM" id="SSF48403">
    <property type="entry name" value="Ankyrin repeat"/>
    <property type="match status" value="1"/>
</dbReference>
<dbReference type="InterPro" id="IPR036770">
    <property type="entry name" value="Ankyrin_rpt-contain_sf"/>
</dbReference>
<feature type="transmembrane region" description="Helical" evidence="2">
    <location>
        <begin position="709"/>
        <end position="734"/>
    </location>
</feature>
<dbReference type="InterPro" id="IPR002110">
    <property type="entry name" value="Ankyrin_rpt"/>
</dbReference>
<evidence type="ECO:0000259" key="3">
    <source>
        <dbReference type="Pfam" id="PF13962"/>
    </source>
</evidence>
<gene>
    <name evidence="4" type="ORF">HanXRQr2_Chr14g0643661</name>
</gene>
<reference evidence="4" key="1">
    <citation type="journal article" date="2017" name="Nature">
        <title>The sunflower genome provides insights into oil metabolism, flowering and Asterid evolution.</title>
        <authorList>
            <person name="Badouin H."/>
            <person name="Gouzy J."/>
            <person name="Grassa C.J."/>
            <person name="Murat F."/>
            <person name="Staton S.E."/>
            <person name="Cottret L."/>
            <person name="Lelandais-Briere C."/>
            <person name="Owens G.L."/>
            <person name="Carrere S."/>
            <person name="Mayjonade B."/>
            <person name="Legrand L."/>
            <person name="Gill N."/>
            <person name="Kane N.C."/>
            <person name="Bowers J.E."/>
            <person name="Hubner S."/>
            <person name="Bellec A."/>
            <person name="Berard A."/>
            <person name="Berges H."/>
            <person name="Blanchet N."/>
            <person name="Boniface M.C."/>
            <person name="Brunel D."/>
            <person name="Catrice O."/>
            <person name="Chaidir N."/>
            <person name="Claudel C."/>
            <person name="Donnadieu C."/>
            <person name="Faraut T."/>
            <person name="Fievet G."/>
            <person name="Helmstetter N."/>
            <person name="King M."/>
            <person name="Knapp S.J."/>
            <person name="Lai Z."/>
            <person name="Le Paslier M.C."/>
            <person name="Lippi Y."/>
            <person name="Lorenzon L."/>
            <person name="Mandel J.R."/>
            <person name="Marage G."/>
            <person name="Marchand G."/>
            <person name="Marquand E."/>
            <person name="Bret-Mestries E."/>
            <person name="Morien E."/>
            <person name="Nambeesan S."/>
            <person name="Nguyen T."/>
            <person name="Pegot-Espagnet P."/>
            <person name="Pouilly N."/>
            <person name="Raftis F."/>
            <person name="Sallet E."/>
            <person name="Schiex T."/>
            <person name="Thomas J."/>
            <person name="Vandecasteele C."/>
            <person name="Vares D."/>
            <person name="Vear F."/>
            <person name="Vautrin S."/>
            <person name="Crespi M."/>
            <person name="Mangin B."/>
            <person name="Burke J.M."/>
            <person name="Salse J."/>
            <person name="Munos S."/>
            <person name="Vincourt P."/>
            <person name="Rieseberg L.H."/>
            <person name="Langlade N.B."/>
        </authorList>
    </citation>
    <scope>NUCLEOTIDE SEQUENCE</scope>
    <source>
        <tissue evidence="4">Leaves</tissue>
    </source>
</reference>
<dbReference type="Proteomes" id="UP000215914">
    <property type="component" value="Unassembled WGS sequence"/>
</dbReference>
<evidence type="ECO:0000313" key="5">
    <source>
        <dbReference type="Proteomes" id="UP000215914"/>
    </source>
</evidence>
<feature type="transmembrane region" description="Helical" evidence="2">
    <location>
        <begin position="664"/>
        <end position="689"/>
    </location>
</feature>
<dbReference type="AlphaFoldDB" id="A0A9K3H7M2"/>
<dbReference type="InterPro" id="IPR026961">
    <property type="entry name" value="PGG_dom"/>
</dbReference>
<sequence length="793" mass="89707">MHFQIITSQSISNYIFHTLIIITQSEALEMTKQTGMQLASIDEQKPLSQHQQQQINVPVASHSNSGPPPPKLPRSDLINGPREDYLKIGIPLYEASIKCDWKAAKAIFEKYPHMELVRCSITENGETALHVAASAKGPKHIEDFVKNLVDQMDNDDLALQNNNHNTALYLAAASGNIKAVKIMMERNIALLTIAGSNGTMMPLYTAALFGNEDVVKYLYNNSKQLCDDGWTPQNRGWLLLKCVENDLFDVALEIVKTYPELGTGSVLGVLARKPEAFPEIKIDFISRTINWGKYHCSKMIITHQPSQNKYIDSSRKHEPFPESKYNIFKSVSAFIGVKGGSREKEDYAMQLLRIIWGNIAKKSKKDIDDIIRGPADLKQDDKQTSGIIDQTLKLQKLISERIVSMHVEIQNKIRGVMLDIRKEDQALQLEKLISEHIAKMHVETQNIIKGPTTLNFPHVALLGNTKKTHSSRILFVAAEMGNVTFVVELIRQYPDLIWKVNDNNQSIFHIAVKHRHEGIYNLLYEIGSMKDLITPLKDKKDNNMLHLVGKSAKQKRLEDVSGVALQMQRELLWFKEVEAMIPPSYRERKNKDGLTPYELFTKEHNELVTQGEKWMKGTASQCMVVAALIATIVFAAAFTVPGGYDQTNDKTNGQQNGIPVFHSKASFMVFVVADAISLFASSTSILMFLSILTSRYAERDFLESLPTKLMLGLATLFLSIMTMTVAFSVSFFVLYRKGLLWMPIIISVFAVLPVLLYMVLQYGLFIDVIRSTYASRYLFKPQKHVLYYRNPKV</sequence>
<proteinExistence type="predicted"/>
<keyword evidence="2" id="KW-0812">Transmembrane</keyword>
<dbReference type="Gramene" id="mRNA:HanXRQr2_Chr14g0643661">
    <property type="protein sequence ID" value="mRNA:HanXRQr2_Chr14g0643661"/>
    <property type="gene ID" value="HanXRQr2_Chr14g0643661"/>
</dbReference>
<dbReference type="Pfam" id="PF13962">
    <property type="entry name" value="PGG"/>
    <property type="match status" value="1"/>
</dbReference>
<feature type="domain" description="PGG" evidence="3">
    <location>
        <begin position="612"/>
        <end position="733"/>
    </location>
</feature>
<evidence type="ECO:0000313" key="4">
    <source>
        <dbReference type="EMBL" id="KAF5769046.1"/>
    </source>
</evidence>
<feature type="region of interest" description="Disordered" evidence="1">
    <location>
        <begin position="44"/>
        <end position="78"/>
    </location>
</feature>
<dbReference type="Gene3D" id="1.25.40.20">
    <property type="entry name" value="Ankyrin repeat-containing domain"/>
    <property type="match status" value="2"/>
</dbReference>
<keyword evidence="2" id="KW-0472">Membrane</keyword>
<dbReference type="SMART" id="SM00248">
    <property type="entry name" value="ANK"/>
    <property type="match status" value="5"/>
</dbReference>
<dbReference type="EMBL" id="MNCJ02000329">
    <property type="protein sequence ID" value="KAF5769046.1"/>
    <property type="molecule type" value="Genomic_DNA"/>
</dbReference>
<protein>
    <submittedName>
        <fullName evidence="4">Ankyrin repeat-containing domain, PGG domain, ankyrin repeat-containing domain superfamily</fullName>
    </submittedName>
</protein>
<dbReference type="GO" id="GO:0016020">
    <property type="term" value="C:membrane"/>
    <property type="evidence" value="ECO:0000318"/>
    <property type="project" value="GO_Central"/>
</dbReference>
<feature type="transmembrane region" description="Helical" evidence="2">
    <location>
        <begin position="740"/>
        <end position="760"/>
    </location>
</feature>
<dbReference type="PANTHER" id="PTHR24177">
    <property type="entry name" value="CASKIN"/>
    <property type="match status" value="1"/>
</dbReference>
<feature type="transmembrane region" description="Helical" evidence="2">
    <location>
        <begin position="622"/>
        <end position="644"/>
    </location>
</feature>